<dbReference type="RefSeq" id="WP_118504273.1">
    <property type="nucleotide sequence ID" value="NZ_JAJEPV010000037.1"/>
</dbReference>
<feature type="binding site" evidence="9">
    <location>
        <begin position="268"/>
        <end position="273"/>
    </location>
    <ligand>
        <name>ATP</name>
        <dbReference type="ChEBI" id="CHEBI:30616"/>
    </ligand>
</feature>
<dbReference type="SUPFAM" id="SSF50249">
    <property type="entry name" value="Nucleic acid-binding proteins"/>
    <property type="match status" value="1"/>
</dbReference>
<dbReference type="InterPro" id="IPR011129">
    <property type="entry name" value="CSD"/>
</dbReference>
<proteinExistence type="inferred from homology"/>
<evidence type="ECO:0000256" key="11">
    <source>
        <dbReference type="PROSITE-ProRule" id="PRU01203"/>
    </source>
</evidence>
<evidence type="ECO:0000256" key="7">
    <source>
        <dbReference type="ARBA" id="ARBA00023015"/>
    </source>
</evidence>
<feature type="binding site" evidence="9">
    <location>
        <position position="311"/>
    </location>
    <ligand>
        <name>ATP</name>
        <dbReference type="ChEBI" id="CHEBI:30616"/>
    </ligand>
</feature>
<dbReference type="InterPro" id="IPR003593">
    <property type="entry name" value="AAA+_ATPase"/>
</dbReference>
<sequence length="524" mass="59747">MREKYESLALVQLKELAKVRGLKGTSTMKKADLVEAMLAEDERLKKEEEAKAAEEKQEAAKSEEAEKPERTERPVRQERNYRQDRYDRQDRNDRNYRTDRTERTDRAERTDRSETGTEMVGVRSEAYTRERTFNPNNVAYDESQYPKELDSGIEASGILEVMPDGYGFIRCENYMPGENDVYVAPSQIRRFGLKTGDILKGNKRIKTQQEKFSALLFVKSINGYTVEESAKRMAFEDMTPIFPDERIKMETPGCSVAMRVMDLVSPVGKGQRGMIVSPPKAGKTTLLKEVAKSILNGNPKMHMLILLIDERPEEVTDIKEAIHGDNVEVIYSTFDELPEHHKRVSEMVIERAKRLVEHKKDVVILLDSITRLTRAYNLVVPPSGRTLSGGLDPAALHMPKRFFGAARNMREGGSLTILATALVETGSKMDDVVYEEFKGTGNMEMVLDRKLSEKRIFPAIDLAKSGTRREDLLLTPEELEAINIMRKALNGLKPDEATDRILDMFSHTRNNVEFVNMVKKNRFI</sequence>
<dbReference type="GO" id="GO:0016787">
    <property type="term" value="F:hydrolase activity"/>
    <property type="evidence" value="ECO:0007669"/>
    <property type="project" value="UniProtKB-KW"/>
</dbReference>
<keyword evidence="15" id="KW-1185">Reference proteome</keyword>
<keyword evidence="7 9" id="KW-0805">Transcription regulation</keyword>
<dbReference type="SMART" id="SM00382">
    <property type="entry name" value="AAA"/>
    <property type="match status" value="1"/>
</dbReference>
<keyword evidence="5 9" id="KW-0067">ATP-binding</keyword>
<feature type="compositionally biased region" description="Basic and acidic residues" evidence="12">
    <location>
        <begin position="45"/>
        <end position="115"/>
    </location>
</feature>
<evidence type="ECO:0000313" key="15">
    <source>
        <dbReference type="Proteomes" id="UP001197795"/>
    </source>
</evidence>
<dbReference type="NCBIfam" id="NF006886">
    <property type="entry name" value="PRK09376.1"/>
    <property type="match status" value="1"/>
</dbReference>
<comment type="subunit">
    <text evidence="9">Homohexamer. The homohexamer assembles into an open ring structure.</text>
</comment>
<organism evidence="14 15">
    <name type="scientific">Waltera acetigignens</name>
    <dbReference type="NCBI Taxonomy" id="2981769"/>
    <lineage>
        <taxon>Bacteria</taxon>
        <taxon>Bacillati</taxon>
        <taxon>Bacillota</taxon>
        <taxon>Clostridia</taxon>
        <taxon>Lachnospirales</taxon>
        <taxon>Lachnospiraceae</taxon>
        <taxon>Waltera</taxon>
    </lineage>
</organism>
<dbReference type="EC" id="3.6.4.-" evidence="9 10"/>
<dbReference type="AlphaFoldDB" id="A0AAE3D7G0"/>
<dbReference type="GO" id="GO:0006353">
    <property type="term" value="P:DNA-templated transcription termination"/>
    <property type="evidence" value="ECO:0007669"/>
    <property type="project" value="UniProtKB-UniRule"/>
</dbReference>
<dbReference type="PROSITE" id="PS51856">
    <property type="entry name" value="RHO_RNA_BD"/>
    <property type="match status" value="1"/>
</dbReference>
<evidence type="ECO:0000313" key="14">
    <source>
        <dbReference type="EMBL" id="MCC2120598.1"/>
    </source>
</evidence>
<dbReference type="CDD" id="cd04459">
    <property type="entry name" value="Rho_CSD"/>
    <property type="match status" value="1"/>
</dbReference>
<evidence type="ECO:0000256" key="9">
    <source>
        <dbReference type="HAMAP-Rule" id="MF_01884"/>
    </source>
</evidence>
<accession>A0AAE3D7G0</accession>
<evidence type="ECO:0000256" key="3">
    <source>
        <dbReference type="ARBA" id="ARBA00022801"/>
    </source>
</evidence>
<dbReference type="GO" id="GO:0005524">
    <property type="term" value="F:ATP binding"/>
    <property type="evidence" value="ECO:0007669"/>
    <property type="project" value="UniProtKB-UniRule"/>
</dbReference>
<evidence type="ECO:0000256" key="2">
    <source>
        <dbReference type="ARBA" id="ARBA00022741"/>
    </source>
</evidence>
<keyword evidence="2 9" id="KW-0547">Nucleotide-binding</keyword>
<comment type="caution">
    <text evidence="14">The sequence shown here is derived from an EMBL/GenBank/DDBJ whole genome shotgun (WGS) entry which is preliminary data.</text>
</comment>
<keyword evidence="1 9" id="KW-0806">Transcription termination</keyword>
<dbReference type="PANTHER" id="PTHR46425:SF1">
    <property type="entry name" value="TRANSCRIPTION TERMINATION FACTOR RHO"/>
    <property type="match status" value="1"/>
</dbReference>
<dbReference type="Pfam" id="PF07498">
    <property type="entry name" value="Rho_N"/>
    <property type="match status" value="1"/>
</dbReference>
<evidence type="ECO:0000256" key="12">
    <source>
        <dbReference type="SAM" id="MobiDB-lite"/>
    </source>
</evidence>
<dbReference type="GO" id="GO:0008186">
    <property type="term" value="F:ATP-dependent activity, acting on RNA"/>
    <property type="evidence" value="ECO:0007669"/>
    <property type="project" value="UniProtKB-UniRule"/>
</dbReference>
<dbReference type="Pfam" id="PF00006">
    <property type="entry name" value="ATP-synt_ab"/>
    <property type="match status" value="1"/>
</dbReference>
<dbReference type="Gene3D" id="2.40.50.140">
    <property type="entry name" value="Nucleic acid-binding proteins"/>
    <property type="match status" value="1"/>
</dbReference>
<dbReference type="GO" id="GO:0004386">
    <property type="term" value="F:helicase activity"/>
    <property type="evidence" value="ECO:0007669"/>
    <property type="project" value="UniProtKB-UniRule"/>
</dbReference>
<keyword evidence="6 9" id="KW-0694">RNA-binding</keyword>
<evidence type="ECO:0000256" key="10">
    <source>
        <dbReference type="NCBIfam" id="TIGR00767"/>
    </source>
</evidence>
<dbReference type="GO" id="GO:0003723">
    <property type="term" value="F:RNA binding"/>
    <property type="evidence" value="ECO:0007669"/>
    <property type="project" value="UniProtKB-UniRule"/>
</dbReference>
<keyword evidence="3 9" id="KW-0378">Hydrolase</keyword>
<dbReference type="SMART" id="SM00357">
    <property type="entry name" value="CSP"/>
    <property type="match status" value="1"/>
</dbReference>
<evidence type="ECO:0000256" key="6">
    <source>
        <dbReference type="ARBA" id="ARBA00022884"/>
    </source>
</evidence>
<feature type="region of interest" description="Disordered" evidence="12">
    <location>
        <begin position="45"/>
        <end position="130"/>
    </location>
</feature>
<dbReference type="InterPro" id="IPR027417">
    <property type="entry name" value="P-loop_NTPase"/>
</dbReference>
<dbReference type="EMBL" id="JAJEPV010000037">
    <property type="protein sequence ID" value="MCC2120598.1"/>
    <property type="molecule type" value="Genomic_DNA"/>
</dbReference>
<evidence type="ECO:0000256" key="1">
    <source>
        <dbReference type="ARBA" id="ARBA00022472"/>
    </source>
</evidence>
<comment type="caution">
    <text evidence="9">Lacks conserved residue(s) required for the propagation of feature annotation.</text>
</comment>
<dbReference type="NCBIfam" id="TIGR00767">
    <property type="entry name" value="rho"/>
    <property type="match status" value="1"/>
</dbReference>
<dbReference type="InterPro" id="IPR000194">
    <property type="entry name" value="ATPase_F1/V1/A1_a/bsu_nucl-bd"/>
</dbReference>
<dbReference type="HAMAP" id="MF_01884">
    <property type="entry name" value="Rho"/>
    <property type="match status" value="1"/>
</dbReference>
<reference evidence="14 15" key="1">
    <citation type="submission" date="2021-10" db="EMBL/GenBank/DDBJ databases">
        <title>Anaerobic single-cell dispensing facilitates the cultivation of human gut bacteria.</title>
        <authorList>
            <person name="Afrizal A."/>
        </authorList>
    </citation>
    <scope>NUCLEOTIDE SEQUENCE [LARGE SCALE GENOMIC DNA]</scope>
    <source>
        <strain evidence="14 15">CLA-AA-H273</strain>
    </source>
</reference>
<evidence type="ECO:0000256" key="5">
    <source>
        <dbReference type="ARBA" id="ARBA00022840"/>
    </source>
</evidence>
<feature type="binding site" evidence="9">
    <location>
        <begin position="280"/>
        <end position="285"/>
    </location>
    <ligand>
        <name>ATP</name>
        <dbReference type="ChEBI" id="CHEBI:30616"/>
    </ligand>
</feature>
<dbReference type="InterPro" id="IPR004665">
    <property type="entry name" value="Term_rho"/>
</dbReference>
<feature type="domain" description="Rho RNA-BD" evidence="13">
    <location>
        <begin position="152"/>
        <end position="225"/>
    </location>
</feature>
<keyword evidence="8 9" id="KW-0804">Transcription</keyword>
<evidence type="ECO:0000256" key="8">
    <source>
        <dbReference type="ARBA" id="ARBA00023163"/>
    </source>
</evidence>
<dbReference type="Pfam" id="PF07497">
    <property type="entry name" value="Rho_RNA_bind"/>
    <property type="match status" value="1"/>
</dbReference>
<name>A0AAE3D7G0_9FIRM</name>
<dbReference type="InterPro" id="IPR011113">
    <property type="entry name" value="Rho_RNA-bd"/>
</dbReference>
<protein>
    <recommendedName>
        <fullName evidence="9 10">Transcription termination factor Rho</fullName>
        <ecNumber evidence="9 10">3.6.4.-</ecNumber>
    </recommendedName>
    <alternativeName>
        <fullName evidence="9">ATP-dependent helicase Rho</fullName>
    </alternativeName>
</protein>
<dbReference type="InterPro" id="IPR011112">
    <property type="entry name" value="Rho-like_N"/>
</dbReference>
<evidence type="ECO:0000256" key="4">
    <source>
        <dbReference type="ARBA" id="ARBA00022806"/>
    </source>
</evidence>
<comment type="function">
    <text evidence="9">Facilitates transcription termination by a mechanism that involves Rho binding to the nascent RNA, activation of Rho's RNA-dependent ATPase activity, and release of the mRNA from the DNA template.</text>
</comment>
<dbReference type="InterPro" id="IPR041703">
    <property type="entry name" value="Rho_factor_ATP-bd"/>
</dbReference>
<dbReference type="Gene3D" id="3.40.50.300">
    <property type="entry name" value="P-loop containing nucleotide triphosphate hydrolases"/>
    <property type="match status" value="1"/>
</dbReference>
<dbReference type="Proteomes" id="UP001197795">
    <property type="component" value="Unassembled WGS sequence"/>
</dbReference>
<comment type="similarity">
    <text evidence="9 11">Belongs to the Rho family.</text>
</comment>
<dbReference type="CDD" id="cd01128">
    <property type="entry name" value="rho_factor_C"/>
    <property type="match status" value="1"/>
</dbReference>
<dbReference type="SUPFAM" id="SSF52540">
    <property type="entry name" value="P-loop containing nucleoside triphosphate hydrolases"/>
    <property type="match status" value="1"/>
</dbReference>
<keyword evidence="4 9" id="KW-0347">Helicase</keyword>
<dbReference type="PANTHER" id="PTHR46425">
    <property type="entry name" value="TRANSCRIPTION TERMINATION FACTOR RHO"/>
    <property type="match status" value="1"/>
</dbReference>
<gene>
    <name evidence="9 14" type="primary">rho</name>
    <name evidence="14" type="ORF">LKD75_13545</name>
</gene>
<evidence type="ECO:0000259" key="13">
    <source>
        <dbReference type="PROSITE" id="PS51856"/>
    </source>
</evidence>
<dbReference type="InterPro" id="IPR012340">
    <property type="entry name" value="NA-bd_OB-fold"/>
</dbReference>